<keyword evidence="2" id="KW-0732">Signal</keyword>
<evidence type="ECO:0000313" key="3">
    <source>
        <dbReference type="EMBL" id="MDR6240251.1"/>
    </source>
</evidence>
<feature type="compositionally biased region" description="Basic residues" evidence="1">
    <location>
        <begin position="111"/>
        <end position="132"/>
    </location>
</feature>
<gene>
    <name evidence="3" type="ORF">HNQ88_003317</name>
</gene>
<comment type="caution">
    <text evidence="3">The sequence shown here is derived from an EMBL/GenBank/DDBJ whole genome shotgun (WGS) entry which is preliminary data.</text>
</comment>
<reference evidence="3" key="1">
    <citation type="submission" date="2023-07" db="EMBL/GenBank/DDBJ databases">
        <title>Genomic Encyclopedia of Type Strains, Phase IV (KMG-IV): sequencing the most valuable type-strain genomes for metagenomic binning, comparative biology and taxonomic classification.</title>
        <authorList>
            <person name="Goeker M."/>
        </authorList>
    </citation>
    <scope>NUCLEOTIDE SEQUENCE</scope>
    <source>
        <strain evidence="3">DSM 26174</strain>
    </source>
</reference>
<feature type="region of interest" description="Disordered" evidence="1">
    <location>
        <begin position="24"/>
        <end position="45"/>
    </location>
</feature>
<dbReference type="Proteomes" id="UP001185092">
    <property type="component" value="Unassembled WGS sequence"/>
</dbReference>
<dbReference type="RefSeq" id="WP_309940150.1">
    <property type="nucleotide sequence ID" value="NZ_AP025305.1"/>
</dbReference>
<evidence type="ECO:0000256" key="1">
    <source>
        <dbReference type="SAM" id="MobiDB-lite"/>
    </source>
</evidence>
<sequence length="132" mass="15528">MKTTLIKMVMALALFAVSLNLAEAQHEHKKSKHTPKEKAEKVTKKMTKELDLNSDQQSRVMGILENKFEEIHAAKKDGDKEKVKSIKNEIDTELKAILTTEQYDKWVKHKEERKKKHKEKGKHKKHKEHDYE</sequence>
<feature type="region of interest" description="Disordered" evidence="1">
    <location>
        <begin position="106"/>
        <end position="132"/>
    </location>
</feature>
<keyword evidence="4" id="KW-1185">Reference proteome</keyword>
<feature type="compositionally biased region" description="Basic and acidic residues" evidence="1">
    <location>
        <begin position="34"/>
        <end position="45"/>
    </location>
</feature>
<protein>
    <submittedName>
        <fullName evidence="3">Spy/CpxP family protein refolding chaperone</fullName>
    </submittedName>
</protein>
<feature type="signal peptide" evidence="2">
    <location>
        <begin position="1"/>
        <end position="22"/>
    </location>
</feature>
<name>A0AAE4BSX9_9BACT</name>
<dbReference type="EMBL" id="JAVDQD010000004">
    <property type="protein sequence ID" value="MDR6240251.1"/>
    <property type="molecule type" value="Genomic_DNA"/>
</dbReference>
<proteinExistence type="predicted"/>
<evidence type="ECO:0000256" key="2">
    <source>
        <dbReference type="SAM" id="SignalP"/>
    </source>
</evidence>
<organism evidence="3 4">
    <name type="scientific">Aureibacter tunicatorum</name>
    <dbReference type="NCBI Taxonomy" id="866807"/>
    <lineage>
        <taxon>Bacteria</taxon>
        <taxon>Pseudomonadati</taxon>
        <taxon>Bacteroidota</taxon>
        <taxon>Cytophagia</taxon>
        <taxon>Cytophagales</taxon>
        <taxon>Persicobacteraceae</taxon>
        <taxon>Aureibacter</taxon>
    </lineage>
</organism>
<feature type="chain" id="PRO_5042274545" evidence="2">
    <location>
        <begin position="23"/>
        <end position="132"/>
    </location>
</feature>
<evidence type="ECO:0000313" key="4">
    <source>
        <dbReference type="Proteomes" id="UP001185092"/>
    </source>
</evidence>
<accession>A0AAE4BSX9</accession>
<dbReference type="AlphaFoldDB" id="A0AAE4BSX9"/>